<evidence type="ECO:0000256" key="12">
    <source>
        <dbReference type="ARBA" id="ARBA00023098"/>
    </source>
</evidence>
<keyword evidence="9" id="KW-0106">Calcium</keyword>
<evidence type="ECO:0000256" key="3">
    <source>
        <dbReference type="ARBA" id="ARBA00010701"/>
    </source>
</evidence>
<dbReference type="EMBL" id="JAULJE010000005">
    <property type="protein sequence ID" value="KAK1343593.1"/>
    <property type="molecule type" value="Genomic_DNA"/>
</dbReference>
<comment type="function">
    <text evidence="19">Lipase that catalyzes the hydrolysis of arachidonic acid (AA)-esterified diacylglycerols (DAGs) to produce the principal endocannabinoid, 2-arachidonoylglycerol (2-AG) which can be further cleaved by downstream enzymes to release arachidonic acid (AA) for cyclooxygenase (COX)-mediated eicosanoid production. Preferentially hydrolyzes DAGs at the sn-1 position in a calcium-dependent manner and has negligible activity against other lipids including monoacylglycerols and phospholipids. Plays a key role in the regulation of 2-AG and AA pools utilized by COX1/2 to generate lipid mediators of macrophage and microglia inflammatory responses. Also functions as a polyunsaturated fatty acids-specific triacylglycerol lipase in macrophages. Plays an important role to support the metabolic and signaling demands of macrophages.</text>
</comment>
<feature type="region of interest" description="Disordered" evidence="23">
    <location>
        <begin position="256"/>
        <end position="275"/>
    </location>
</feature>
<dbReference type="InterPro" id="IPR002921">
    <property type="entry name" value="Fungal_lipase-type"/>
</dbReference>
<proteinExistence type="inferred from homology"/>
<evidence type="ECO:0000256" key="16">
    <source>
        <dbReference type="ARBA" id="ARBA00026104"/>
    </source>
</evidence>
<organism evidence="26 27">
    <name type="scientific">Cnephaeus nilssonii</name>
    <name type="common">Northern bat</name>
    <name type="synonym">Eptesicus nilssonii</name>
    <dbReference type="NCBI Taxonomy" id="3371016"/>
    <lineage>
        <taxon>Eukaryota</taxon>
        <taxon>Metazoa</taxon>
        <taxon>Chordata</taxon>
        <taxon>Craniata</taxon>
        <taxon>Vertebrata</taxon>
        <taxon>Euteleostomi</taxon>
        <taxon>Mammalia</taxon>
        <taxon>Eutheria</taxon>
        <taxon>Laurasiatheria</taxon>
        <taxon>Chiroptera</taxon>
        <taxon>Yangochiroptera</taxon>
        <taxon>Vespertilionidae</taxon>
        <taxon>Cnephaeus</taxon>
    </lineage>
</organism>
<dbReference type="GO" id="GO:0005886">
    <property type="term" value="C:plasma membrane"/>
    <property type="evidence" value="ECO:0007669"/>
    <property type="project" value="UniProtKB-SubCell"/>
</dbReference>
<keyword evidence="7" id="KW-0479">Metal-binding</keyword>
<dbReference type="GO" id="GO:0019369">
    <property type="term" value="P:arachidonate metabolic process"/>
    <property type="evidence" value="ECO:0007669"/>
    <property type="project" value="TreeGrafter"/>
</dbReference>
<dbReference type="InterPro" id="IPR029058">
    <property type="entry name" value="AB_hydrolase_fold"/>
</dbReference>
<protein>
    <recommendedName>
        <fullName evidence="20">Diacylglycerol lipase-beta</fullName>
        <ecNumber evidence="16">3.1.1.116</ecNumber>
    </recommendedName>
    <alternativeName>
        <fullName evidence="22">PUFA-specific triacylglycerol lipase</fullName>
    </alternativeName>
    <alternativeName>
        <fullName evidence="21">Sn1-specific diacylglycerol lipase beta</fullName>
    </alternativeName>
</protein>
<evidence type="ECO:0000256" key="14">
    <source>
        <dbReference type="ARBA" id="ARBA00023369"/>
    </source>
</evidence>
<comment type="catalytic activity">
    <reaction evidence="17">
        <text>1,2,3-(4Z,7Z,10Z,13Z,16Z,19Z-docosahexaenoyl)-glycerol + H2O = 1,2-di-(4Z,7Z,10Z,13Z,16Z,19Z-docosahexaenoyl)-glycerol + (4Z,7Z,10Z,13Z,16Z,19Z)-docosahexaenoate + H(+)</text>
        <dbReference type="Rhea" id="RHEA:63436"/>
        <dbReference type="ChEBI" id="CHEBI:15377"/>
        <dbReference type="ChEBI" id="CHEBI:15378"/>
        <dbReference type="ChEBI" id="CHEBI:77016"/>
        <dbReference type="ChEBI" id="CHEBI:147311"/>
        <dbReference type="ChEBI" id="CHEBI:228170"/>
    </reaction>
</comment>
<dbReference type="Proteomes" id="UP001177744">
    <property type="component" value="Unassembled WGS sequence"/>
</dbReference>
<evidence type="ECO:0000259" key="25">
    <source>
        <dbReference type="Pfam" id="PF01764"/>
    </source>
</evidence>
<dbReference type="GO" id="GO:0047372">
    <property type="term" value="F:monoacylglycerol lipase activity"/>
    <property type="evidence" value="ECO:0007669"/>
    <property type="project" value="UniProtKB-ARBA"/>
</dbReference>
<evidence type="ECO:0000256" key="15">
    <source>
        <dbReference type="ARBA" id="ARBA00024531"/>
    </source>
</evidence>
<dbReference type="GO" id="GO:0004806">
    <property type="term" value="F:triacylglycerol lipase activity"/>
    <property type="evidence" value="ECO:0007669"/>
    <property type="project" value="UniProtKB-EC"/>
</dbReference>
<dbReference type="InterPro" id="IPR052214">
    <property type="entry name" value="DAG_Lipase-Related"/>
</dbReference>
<keyword evidence="6 24" id="KW-0812">Transmembrane</keyword>
<evidence type="ECO:0000256" key="18">
    <source>
        <dbReference type="ARBA" id="ARBA00052740"/>
    </source>
</evidence>
<reference evidence="26" key="1">
    <citation type="submission" date="2023-06" db="EMBL/GenBank/DDBJ databases">
        <title>Reference genome for the Northern bat (Eptesicus nilssonii), a most northern bat species.</title>
        <authorList>
            <person name="Laine V.N."/>
            <person name="Pulliainen A.T."/>
            <person name="Lilley T.M."/>
        </authorList>
    </citation>
    <scope>NUCLEOTIDE SEQUENCE</scope>
    <source>
        <strain evidence="26">BLF_Eptnil</strain>
        <tissue evidence="26">Kidney</tissue>
    </source>
</reference>
<evidence type="ECO:0000256" key="7">
    <source>
        <dbReference type="ARBA" id="ARBA00022723"/>
    </source>
</evidence>
<dbReference type="AlphaFoldDB" id="A0AA40I5U1"/>
<keyword evidence="4" id="KW-1003">Cell membrane</keyword>
<evidence type="ECO:0000256" key="1">
    <source>
        <dbReference type="ARBA" id="ARBA00001913"/>
    </source>
</evidence>
<evidence type="ECO:0000256" key="19">
    <source>
        <dbReference type="ARBA" id="ARBA00056838"/>
    </source>
</evidence>
<dbReference type="GO" id="GO:0022008">
    <property type="term" value="P:neurogenesis"/>
    <property type="evidence" value="ECO:0007669"/>
    <property type="project" value="TreeGrafter"/>
</dbReference>
<gene>
    <name evidence="26" type="ORF">QTO34_016373</name>
</gene>
<keyword evidence="10" id="KW-0442">Lipid degradation</keyword>
<keyword evidence="27" id="KW-1185">Reference proteome</keyword>
<feature type="transmembrane region" description="Helical" evidence="24">
    <location>
        <begin position="53"/>
        <end position="79"/>
    </location>
</feature>
<evidence type="ECO:0000256" key="2">
    <source>
        <dbReference type="ARBA" id="ARBA00004651"/>
    </source>
</evidence>
<evidence type="ECO:0000256" key="24">
    <source>
        <dbReference type="SAM" id="Phobius"/>
    </source>
</evidence>
<accession>A0AA40I5U1</accession>
<dbReference type="Gene3D" id="3.40.50.1820">
    <property type="entry name" value="alpha/beta hydrolase"/>
    <property type="match status" value="1"/>
</dbReference>
<evidence type="ECO:0000256" key="20">
    <source>
        <dbReference type="ARBA" id="ARBA00069149"/>
    </source>
</evidence>
<dbReference type="SUPFAM" id="SSF53474">
    <property type="entry name" value="alpha/beta-Hydrolases"/>
    <property type="match status" value="1"/>
</dbReference>
<evidence type="ECO:0000256" key="6">
    <source>
        <dbReference type="ARBA" id="ARBA00022692"/>
    </source>
</evidence>
<dbReference type="EC" id="3.1.1.116" evidence="16"/>
<evidence type="ECO:0000256" key="21">
    <source>
        <dbReference type="ARBA" id="ARBA00082880"/>
    </source>
</evidence>
<name>A0AA40I5U1_CNENI</name>
<evidence type="ECO:0000256" key="5">
    <source>
        <dbReference type="ARBA" id="ARBA00022553"/>
    </source>
</evidence>
<keyword evidence="5" id="KW-0597">Phosphoprotein</keyword>
<comment type="cofactor">
    <cofactor evidence="1">
        <name>Ca(2+)</name>
        <dbReference type="ChEBI" id="CHEBI:29108"/>
    </cofactor>
</comment>
<evidence type="ECO:0000313" key="27">
    <source>
        <dbReference type="Proteomes" id="UP001177744"/>
    </source>
</evidence>
<comment type="similarity">
    <text evidence="3">Belongs to the AB hydrolase superfamily. Lipase family.</text>
</comment>
<evidence type="ECO:0000256" key="22">
    <source>
        <dbReference type="ARBA" id="ARBA00083401"/>
    </source>
</evidence>
<keyword evidence="12" id="KW-0443">Lipid metabolism</keyword>
<comment type="catalytic activity">
    <reaction evidence="14">
        <text>a triacylglycerol + H2O = a diacylglycerol + a fatty acid + H(+)</text>
        <dbReference type="Rhea" id="RHEA:12044"/>
        <dbReference type="ChEBI" id="CHEBI:15377"/>
        <dbReference type="ChEBI" id="CHEBI:15378"/>
        <dbReference type="ChEBI" id="CHEBI:17855"/>
        <dbReference type="ChEBI" id="CHEBI:18035"/>
        <dbReference type="ChEBI" id="CHEBI:28868"/>
        <dbReference type="EC" id="3.1.1.3"/>
    </reaction>
    <physiologicalReaction direction="left-to-right" evidence="14">
        <dbReference type="Rhea" id="RHEA:12045"/>
    </physiologicalReaction>
</comment>
<evidence type="ECO:0000256" key="8">
    <source>
        <dbReference type="ARBA" id="ARBA00022801"/>
    </source>
</evidence>
<dbReference type="PANTHER" id="PTHR45792">
    <property type="entry name" value="DIACYLGLYCEROL LIPASE HOMOLOG-RELATED"/>
    <property type="match status" value="1"/>
</dbReference>
<comment type="catalytic activity">
    <reaction evidence="15">
        <text>a 1,2-diacyl-sn-glycerol + H2O = a 2-acylglycerol + a fatty acid + H(+)</text>
        <dbReference type="Rhea" id="RHEA:33275"/>
        <dbReference type="ChEBI" id="CHEBI:15377"/>
        <dbReference type="ChEBI" id="CHEBI:15378"/>
        <dbReference type="ChEBI" id="CHEBI:17389"/>
        <dbReference type="ChEBI" id="CHEBI:17815"/>
        <dbReference type="ChEBI" id="CHEBI:28868"/>
        <dbReference type="EC" id="3.1.1.116"/>
    </reaction>
    <physiologicalReaction direction="left-to-right" evidence="15">
        <dbReference type="Rhea" id="RHEA:33276"/>
    </physiologicalReaction>
</comment>
<evidence type="ECO:0000256" key="17">
    <source>
        <dbReference type="ARBA" id="ARBA00051030"/>
    </source>
</evidence>
<keyword evidence="13 24" id="KW-0472">Membrane</keyword>
<dbReference type="Pfam" id="PF01764">
    <property type="entry name" value="Lipase_3"/>
    <property type="match status" value="1"/>
</dbReference>
<evidence type="ECO:0000256" key="4">
    <source>
        <dbReference type="ARBA" id="ARBA00022475"/>
    </source>
</evidence>
<keyword evidence="11 24" id="KW-1133">Transmembrane helix</keyword>
<dbReference type="GO" id="GO:0046872">
    <property type="term" value="F:metal ion binding"/>
    <property type="evidence" value="ECO:0007669"/>
    <property type="project" value="UniProtKB-KW"/>
</dbReference>
<evidence type="ECO:0000256" key="23">
    <source>
        <dbReference type="SAM" id="MobiDB-lite"/>
    </source>
</evidence>
<evidence type="ECO:0000256" key="10">
    <source>
        <dbReference type="ARBA" id="ARBA00022963"/>
    </source>
</evidence>
<evidence type="ECO:0000256" key="11">
    <source>
        <dbReference type="ARBA" id="ARBA00022989"/>
    </source>
</evidence>
<evidence type="ECO:0000256" key="13">
    <source>
        <dbReference type="ARBA" id="ARBA00023136"/>
    </source>
</evidence>
<sequence>MPGMVLFGRRWAIASDDLFFPGLFELFLRVLWWLGILALYLRYRGKLECARGVLLSNYMVVLMVLLAVIICTMLAIVYVSTRGKKEQAAWLAGAVGWSAVLYSERLPSSFWTGSGAGADCNHGFRCEAANIAAELKTVYISNVYIVYTFFNIILDFKSVGDQLQVGTAEARASDSLERFQHRTKGRSSGGLKTAATSVWEKRVKLLCCCVEQDDQARMAFSSTAELFSTYFSDTDLVPSDLVAGLTLLHQQQDRVRKNQAPKEVISHSPGSSQEDGLDAELENCRHYMPFAAAAYGWPLYVYSNPFTGLCRLGGDCCRSRTTEYDVVGGDQLHCHSGSVLRVTGLQHRDFIHMSFHDKVYELPFLVVLDHKKECVVVAVRGTLSLQDILTDLSAETENLDLGCEVQDCSAHKGMSQAAKYLYRRLVSDGILSQAFSVAPEYRLVIVGHSLGAGAAVLLAMMLRGTYPHVRCYAFSPPRGLLSKSLYEYSKDFTVSLVLGKDVVPRLSVTTMEDLKKKILRLIANCNKPKYKILLRGCWYGLFGGNTDDLPTELDGGDHRDLTLPLLGEQSLLTHKSPGYRSNDSPLESPTKYPPLYLPGRIIHLEEEGTSGRCSCYSAQYSARWSHESEFSEILIGGKMLTDHLPDILTKALDRVVSNREACISCPTPGGSA</sequence>
<dbReference type="GO" id="GO:0005737">
    <property type="term" value="C:cytoplasm"/>
    <property type="evidence" value="ECO:0007669"/>
    <property type="project" value="TreeGrafter"/>
</dbReference>
<comment type="subcellular location">
    <subcellularLocation>
        <location evidence="2">Cell membrane</location>
        <topology evidence="2">Multi-pass membrane protein</topology>
    </subcellularLocation>
</comment>
<evidence type="ECO:0000256" key="9">
    <source>
        <dbReference type="ARBA" id="ARBA00022837"/>
    </source>
</evidence>
<dbReference type="CDD" id="cd00519">
    <property type="entry name" value="Lipase_3"/>
    <property type="match status" value="1"/>
</dbReference>
<evidence type="ECO:0000313" key="26">
    <source>
        <dbReference type="EMBL" id="KAK1343593.1"/>
    </source>
</evidence>
<comment type="caution">
    <text evidence="26">The sequence shown here is derived from an EMBL/GenBank/DDBJ whole genome shotgun (WGS) entry which is preliminary data.</text>
</comment>
<comment type="catalytic activity">
    <reaction evidence="18">
        <text>1,2,3-tri-(5Z,8Z,11Z,14Z-eicosatetraenoyl)-glycerol + H2O = 1,2-di-(5Z,8Z,11Z,14Z-eicosatetraenoyl)-glycerol + (5Z,8Z,11Z,14Z)-eicosatetraenoate + H(+)</text>
        <dbReference type="Rhea" id="RHEA:63432"/>
        <dbReference type="ChEBI" id="CHEBI:15377"/>
        <dbReference type="ChEBI" id="CHEBI:15378"/>
        <dbReference type="ChEBI" id="CHEBI:32395"/>
        <dbReference type="ChEBI" id="CHEBI:147308"/>
        <dbReference type="ChEBI" id="CHEBI:228166"/>
    </reaction>
    <physiologicalReaction direction="left-to-right" evidence="18">
        <dbReference type="Rhea" id="RHEA:63433"/>
    </physiologicalReaction>
</comment>
<dbReference type="PANTHER" id="PTHR45792:SF2">
    <property type="entry name" value="DIACYLGLYCEROL LIPASE-BETA"/>
    <property type="match status" value="1"/>
</dbReference>
<dbReference type="FunFam" id="3.40.50.1820:FF:000064">
    <property type="entry name" value="Sn1-specific diacylglycerol lipase beta"/>
    <property type="match status" value="1"/>
</dbReference>
<feature type="transmembrane region" description="Helical" evidence="24">
    <location>
        <begin position="20"/>
        <end position="41"/>
    </location>
</feature>
<dbReference type="GO" id="GO:0046340">
    <property type="term" value="P:diacylglycerol catabolic process"/>
    <property type="evidence" value="ECO:0007669"/>
    <property type="project" value="TreeGrafter"/>
</dbReference>
<feature type="domain" description="Fungal lipase-type" evidence="25">
    <location>
        <begin position="376"/>
        <end position="508"/>
    </location>
</feature>
<keyword evidence="8" id="KW-0378">Hydrolase</keyword>